<keyword evidence="2" id="KW-0998">Cell outer membrane</keyword>
<dbReference type="InterPro" id="IPR000566">
    <property type="entry name" value="Lipocln_cytosolic_FA-bd_dom"/>
</dbReference>
<dbReference type="InterPro" id="IPR012674">
    <property type="entry name" value="Calycin"/>
</dbReference>
<feature type="chain" id="PRO_5016488212" description="Outer membrane lipoprotein Blc" evidence="2">
    <location>
        <begin position="25"/>
        <end position="188"/>
    </location>
</feature>
<keyword evidence="2" id="KW-0446">Lipid-binding</keyword>
<dbReference type="RefSeq" id="WP_107009112.1">
    <property type="nucleotide sequence ID" value="NZ_JBHRSF010000136.1"/>
</dbReference>
<dbReference type="SUPFAM" id="SSF50814">
    <property type="entry name" value="Lipocalins"/>
    <property type="match status" value="1"/>
</dbReference>
<dbReference type="PANTHER" id="PTHR10612:SF34">
    <property type="entry name" value="APOLIPOPROTEIN D"/>
    <property type="match status" value="1"/>
</dbReference>
<comment type="caution">
    <text evidence="5">The sequence shown here is derived from an EMBL/GenBank/DDBJ whole genome shotgun (WGS) entry which is preliminary data.</text>
</comment>
<keyword evidence="7" id="KW-1185">Reference proteome</keyword>
<dbReference type="AlphaFoldDB" id="A0A371YMQ1"/>
<proteinExistence type="inferred from homology"/>
<dbReference type="PROSITE" id="PS00213">
    <property type="entry name" value="LIPOCALIN"/>
    <property type="match status" value="1"/>
</dbReference>
<reference evidence="5 6" key="2">
    <citation type="submission" date="2018-08" db="EMBL/GenBank/DDBJ databases">
        <title>The draft genome of Acinetobacter sichuanensis strain WCHAc060041.</title>
        <authorList>
            <person name="Qin J."/>
            <person name="Feng Y."/>
            <person name="Zong Z."/>
        </authorList>
    </citation>
    <scope>NUCLEOTIDE SEQUENCE [LARGE SCALE GENOMIC DNA]</scope>
    <source>
        <strain evidence="5 6">WCHAc060041</strain>
    </source>
</reference>
<feature type="signal peptide" evidence="2">
    <location>
        <begin position="1"/>
        <end position="24"/>
    </location>
</feature>
<dbReference type="PANTHER" id="PTHR10612">
    <property type="entry name" value="APOLIPOPROTEIN D"/>
    <property type="match status" value="1"/>
</dbReference>
<name>A0A371YMQ1_9GAMM</name>
<evidence type="ECO:0000313" key="6">
    <source>
        <dbReference type="Proteomes" id="UP000240957"/>
    </source>
</evidence>
<comment type="subunit">
    <text evidence="2">Homodimer.</text>
</comment>
<protein>
    <recommendedName>
        <fullName evidence="2">Outer membrane lipoprotein Blc</fullName>
    </recommendedName>
</protein>
<reference evidence="7" key="3">
    <citation type="journal article" date="2019" name="Int. J. Syst. Evol. Microbiol.">
        <title>The Global Catalogue of Microorganisms (GCM) 10K type strain sequencing project: providing services to taxonomists for standard genome sequencing and annotation.</title>
        <authorList>
            <consortium name="The Broad Institute Genomics Platform"/>
            <consortium name="The Broad Institute Genome Sequencing Center for Infectious Disease"/>
            <person name="Wu L."/>
            <person name="Ma J."/>
        </authorList>
    </citation>
    <scope>NUCLEOTIDE SEQUENCE [LARGE SCALE GENOMIC DNA]</scope>
    <source>
        <strain evidence="7">KCTC 62575</strain>
    </source>
</reference>
<sequence>MLKSRAKKILFISGLILLAAVTLANIGAEKIPTAQQVDLTKYLGTWHEIARKPLFFQKKCDYNVTAHYSLNEQGNLKVDNQCWDQNHNLQQSIGEAFVKNAPENTKLTVSFLPNAIRWLPVARSDYWILKINQNYQVVLVGSPNKKYLWILSRSPKIEQTILDEYLNYAKSLGFDLSDLTYTVHKSKE</sequence>
<dbReference type="Proteomes" id="UP000240957">
    <property type="component" value="Unassembled WGS sequence"/>
</dbReference>
<dbReference type="InterPro" id="IPR002446">
    <property type="entry name" value="Lipocalin_bac"/>
</dbReference>
<dbReference type="Gene3D" id="2.40.128.20">
    <property type="match status" value="1"/>
</dbReference>
<evidence type="ECO:0000313" key="5">
    <source>
        <dbReference type="EMBL" id="RFC82751.1"/>
    </source>
</evidence>
<dbReference type="PRINTS" id="PR01171">
    <property type="entry name" value="BCTLIPOCALIN"/>
</dbReference>
<dbReference type="Proteomes" id="UP001595455">
    <property type="component" value="Unassembled WGS sequence"/>
</dbReference>
<gene>
    <name evidence="4" type="ORF">ACFODO_19610</name>
    <name evidence="5" type="ORF">C9E89_014810</name>
</gene>
<dbReference type="GO" id="GO:0008289">
    <property type="term" value="F:lipid binding"/>
    <property type="evidence" value="ECO:0007669"/>
    <property type="project" value="UniProtKB-UniRule"/>
</dbReference>
<keyword evidence="2" id="KW-0732">Signal</keyword>
<dbReference type="InterPro" id="IPR047202">
    <property type="entry name" value="Lipocalin_Blc-like_dom"/>
</dbReference>
<keyword evidence="2" id="KW-0472">Membrane</keyword>
<keyword evidence="2" id="KW-0449">Lipoprotein</keyword>
<evidence type="ECO:0000256" key="2">
    <source>
        <dbReference type="PIRNR" id="PIRNR036893"/>
    </source>
</evidence>
<reference evidence="4" key="1">
    <citation type="journal article" date="2014" name="Int. J. Syst. Evol. Microbiol.">
        <title>Complete genome of a new Firmicutes species belonging to the dominant human colonic microbiota ('Ruminococcus bicirculans') reveals two chromosomes and a selective capacity to utilize plant glucans.</title>
        <authorList>
            <consortium name="NISC Comparative Sequencing Program"/>
            <person name="Wegmann U."/>
            <person name="Louis P."/>
            <person name="Goesmann A."/>
            <person name="Henrissat B."/>
            <person name="Duncan S.H."/>
            <person name="Flint H.J."/>
        </authorList>
    </citation>
    <scope>NUCLEOTIDE SEQUENCE</scope>
    <source>
        <strain evidence="4">KCTC 62575</strain>
    </source>
</reference>
<dbReference type="Pfam" id="PF08212">
    <property type="entry name" value="Lipocalin_2"/>
    <property type="match status" value="1"/>
</dbReference>
<evidence type="ECO:0000313" key="7">
    <source>
        <dbReference type="Proteomes" id="UP001595455"/>
    </source>
</evidence>
<dbReference type="OrthoDB" id="9793905at2"/>
<dbReference type="CDD" id="cd19438">
    <property type="entry name" value="lipocalin_Blc-like"/>
    <property type="match status" value="1"/>
</dbReference>
<dbReference type="InterPro" id="IPR022272">
    <property type="entry name" value="Lipocalin_CS"/>
</dbReference>
<comment type="similarity">
    <text evidence="1 2">Belongs to the calycin superfamily. Lipocalin family.</text>
</comment>
<organism evidence="5 6">
    <name type="scientific">Acinetobacter sichuanensis</name>
    <dbReference type="NCBI Taxonomy" id="2136183"/>
    <lineage>
        <taxon>Bacteria</taxon>
        <taxon>Pseudomonadati</taxon>
        <taxon>Pseudomonadota</taxon>
        <taxon>Gammaproteobacteria</taxon>
        <taxon>Moraxellales</taxon>
        <taxon>Moraxellaceae</taxon>
        <taxon>Acinetobacter</taxon>
    </lineage>
</organism>
<evidence type="ECO:0000256" key="1">
    <source>
        <dbReference type="ARBA" id="ARBA00006889"/>
    </source>
</evidence>
<accession>A0A371YMQ1</accession>
<comment type="subcellular location">
    <subcellularLocation>
        <location evidence="2">Cell outer membrane</location>
    </subcellularLocation>
</comment>
<dbReference type="InterPro" id="IPR022271">
    <property type="entry name" value="Lipocalin_ApoD"/>
</dbReference>
<dbReference type="EMBL" id="JBHRSF010000136">
    <property type="protein sequence ID" value="MFC2997407.1"/>
    <property type="molecule type" value="Genomic_DNA"/>
</dbReference>
<feature type="domain" description="Lipocalin/cytosolic fatty-acid binding" evidence="3">
    <location>
        <begin position="37"/>
        <end position="182"/>
    </location>
</feature>
<evidence type="ECO:0000259" key="3">
    <source>
        <dbReference type="Pfam" id="PF08212"/>
    </source>
</evidence>
<comment type="function">
    <text evidence="2">Involved in the storage or transport of lipids necessary for membrane maintenance under stressful conditions. Displays a binding preference for lysophospholipids.</text>
</comment>
<dbReference type="GO" id="GO:0006950">
    <property type="term" value="P:response to stress"/>
    <property type="evidence" value="ECO:0007669"/>
    <property type="project" value="UniProtKB-ARBA"/>
</dbReference>
<evidence type="ECO:0000313" key="4">
    <source>
        <dbReference type="EMBL" id="MFC2997407.1"/>
    </source>
</evidence>
<dbReference type="EMBL" id="PYIX02000027">
    <property type="protein sequence ID" value="RFC82751.1"/>
    <property type="molecule type" value="Genomic_DNA"/>
</dbReference>
<dbReference type="GO" id="GO:0009279">
    <property type="term" value="C:cell outer membrane"/>
    <property type="evidence" value="ECO:0007669"/>
    <property type="project" value="UniProtKB-SubCell"/>
</dbReference>
<dbReference type="PIRSF" id="PIRSF036893">
    <property type="entry name" value="Lipocalin_ApoD"/>
    <property type="match status" value="1"/>
</dbReference>
<reference evidence="4" key="4">
    <citation type="submission" date="2024-09" db="EMBL/GenBank/DDBJ databases">
        <authorList>
            <person name="Sun Q."/>
            <person name="Mori K."/>
        </authorList>
    </citation>
    <scope>NUCLEOTIDE SEQUENCE</scope>
    <source>
        <strain evidence="4">KCTC 62575</strain>
    </source>
</reference>